<accession>A0A5B8UE51</accession>
<protein>
    <recommendedName>
        <fullName evidence="2">Peptidase S74 domain-containing protein</fullName>
    </recommendedName>
</protein>
<dbReference type="PROSITE" id="PS51688">
    <property type="entry name" value="ICA"/>
    <property type="match status" value="1"/>
</dbReference>
<evidence type="ECO:0000259" key="2">
    <source>
        <dbReference type="PROSITE" id="PS51688"/>
    </source>
</evidence>
<proteinExistence type="predicted"/>
<dbReference type="KEGG" id="fgg:FSB75_01230"/>
<dbReference type="Pfam" id="PF13884">
    <property type="entry name" value="Peptidase_S74"/>
    <property type="match status" value="1"/>
</dbReference>
<feature type="signal peptide" evidence="1">
    <location>
        <begin position="1"/>
        <end position="18"/>
    </location>
</feature>
<dbReference type="AlphaFoldDB" id="A0A5B8UE51"/>
<evidence type="ECO:0000313" key="3">
    <source>
        <dbReference type="EMBL" id="QEC54576.1"/>
    </source>
</evidence>
<gene>
    <name evidence="3" type="ORF">FSB75_01230</name>
</gene>
<dbReference type="EMBL" id="CP042433">
    <property type="protein sequence ID" value="QEC54576.1"/>
    <property type="molecule type" value="Genomic_DNA"/>
</dbReference>
<name>A0A5B8UE51_9BACT</name>
<dbReference type="RefSeq" id="WP_146781633.1">
    <property type="nucleotide sequence ID" value="NZ_BAABIO010000006.1"/>
</dbReference>
<organism evidence="3 4">
    <name type="scientific">Flavisolibacter ginsenosidimutans</name>
    <dbReference type="NCBI Taxonomy" id="661481"/>
    <lineage>
        <taxon>Bacteria</taxon>
        <taxon>Pseudomonadati</taxon>
        <taxon>Bacteroidota</taxon>
        <taxon>Chitinophagia</taxon>
        <taxon>Chitinophagales</taxon>
        <taxon>Chitinophagaceae</taxon>
        <taxon>Flavisolibacter</taxon>
    </lineage>
</organism>
<feature type="domain" description="Peptidase S74" evidence="2">
    <location>
        <begin position="445"/>
        <end position="619"/>
    </location>
</feature>
<evidence type="ECO:0000313" key="4">
    <source>
        <dbReference type="Proteomes" id="UP000321204"/>
    </source>
</evidence>
<feature type="chain" id="PRO_5023121557" description="Peptidase S74 domain-containing protein" evidence="1">
    <location>
        <begin position="19"/>
        <end position="655"/>
    </location>
</feature>
<reference evidence="3 4" key="1">
    <citation type="journal article" date="2015" name="Int. J. Syst. Evol. Microbiol.">
        <title>Flavisolibacter ginsenosidimutans sp. nov., with ginsenoside-converting activity isolated from soil used for cultivating ginseng.</title>
        <authorList>
            <person name="Zhao Y."/>
            <person name="Liu Q."/>
            <person name="Kang M.S."/>
            <person name="Jin F."/>
            <person name="Yu H."/>
            <person name="Im W.T."/>
        </authorList>
    </citation>
    <scope>NUCLEOTIDE SEQUENCE [LARGE SCALE GENOMIC DNA]</scope>
    <source>
        <strain evidence="3 4">Gsoil 636</strain>
    </source>
</reference>
<sequence length="655" mass="69755">MKPVFSLLLVMIFARSYAQNIGINATGATPHASAMLDVSSTTKGFLAPRMTTAQRTAITSPAIGLMVYDTDTNNFWFFNGVSWTQVSTGSATNYWSANGNDIFNNNSGNVGIGTNTPSEKLTVKAIGNGITHTDGTIKLTTYLGSDAAGDPAGGWLGTASNHPLYFYANGGAPRMSVLTNGNVGIGTTNPISKLSVQTPTNSFGLTHTDGTVTLETYISTGQGWIGTGSNHPLTFFTNGLQQMTITANGNVGIGTGSPANKLQIGALGTSGFNGNDIALGNGTNATGLFQSNSILQVASTTDIAFLTRSNGTGLGNLGINTATPTNQLQIGSVGSTGFNGNNLAVGNGTNATGFAQSNSFLQVASSTNIVFLPQANNGGGRVGINTSTPRAPLDVIDYVAIPNSNYDYLNYGSSLNDIQRCSPCTANVSIRAESAVYAAEFDANSDARIKNVTGMTNSEKDLETINSLRITDYTMKDKVKYGNKPFKKVIAQEVEKVYPQVISTHTDFIPNVYQLTHKVEKTADGYLLTFIKKHNLTRDAKKLKLLSKESKAMEIVDVENIPSDYQVLVKGTNITDEQLFVYGEEVDDFHTVDYEGLTTLNISATQELSKQLKAQQAAIEAQNIKITQLMATIILLKDKRPVAKRHKADKGMAKN</sequence>
<dbReference type="InterPro" id="IPR030392">
    <property type="entry name" value="S74_ICA"/>
</dbReference>
<dbReference type="OrthoDB" id="679352at2"/>
<keyword evidence="4" id="KW-1185">Reference proteome</keyword>
<evidence type="ECO:0000256" key="1">
    <source>
        <dbReference type="SAM" id="SignalP"/>
    </source>
</evidence>
<dbReference type="Proteomes" id="UP000321204">
    <property type="component" value="Chromosome"/>
</dbReference>
<keyword evidence="1" id="KW-0732">Signal</keyword>